<evidence type="ECO:0000313" key="1">
    <source>
        <dbReference type="EMBL" id="KPW97429.1"/>
    </source>
</evidence>
<gene>
    <name evidence="1" type="ORF">ALO79_00836</name>
</gene>
<reference evidence="1 2" key="1">
    <citation type="submission" date="2015-09" db="EMBL/GenBank/DDBJ databases">
        <title>Genome announcement of multiple Pseudomonas syringae strains.</title>
        <authorList>
            <person name="Thakur S."/>
            <person name="Wang P.W."/>
            <person name="Gong Y."/>
            <person name="Weir B.S."/>
            <person name="Guttman D.S."/>
        </authorList>
    </citation>
    <scope>NUCLEOTIDE SEQUENCE [LARGE SCALE GENOMIC DNA]</scope>
    <source>
        <strain evidence="1 2">ICMP9419</strain>
    </source>
</reference>
<dbReference type="RefSeq" id="WP_057431362.1">
    <property type="nucleotide sequence ID" value="NZ_LIIH01000197.1"/>
</dbReference>
<dbReference type="Proteomes" id="UP000050381">
    <property type="component" value="Unassembled WGS sequence"/>
</dbReference>
<proteinExistence type="predicted"/>
<name>A0A0P9MYL7_PSESX</name>
<evidence type="ECO:0000313" key="2">
    <source>
        <dbReference type="Proteomes" id="UP000050381"/>
    </source>
</evidence>
<sequence length="87" mass="9551">MTNDLLNAFLEQEFNDSVRELLATAVKKSIKPGAQLAIRGLELNCFDILLNFERGTATLGDVLSSGTDSEQEMPLPFFLRACGLSED</sequence>
<protein>
    <submittedName>
        <fullName evidence="1">Uncharacterized protein</fullName>
    </submittedName>
</protein>
<dbReference type="EMBL" id="LJQD01000175">
    <property type="protein sequence ID" value="KPW97429.1"/>
    <property type="molecule type" value="Genomic_DNA"/>
</dbReference>
<dbReference type="PATRIC" id="fig|264450.4.peg.1001"/>
<organism evidence="1 2">
    <name type="scientific">Pseudomonas syringae pv. castaneae</name>
    <dbReference type="NCBI Taxonomy" id="264450"/>
    <lineage>
        <taxon>Bacteria</taxon>
        <taxon>Pseudomonadati</taxon>
        <taxon>Pseudomonadota</taxon>
        <taxon>Gammaproteobacteria</taxon>
        <taxon>Pseudomonadales</taxon>
        <taxon>Pseudomonadaceae</taxon>
        <taxon>Pseudomonas</taxon>
        <taxon>Pseudomonas syringae</taxon>
    </lineage>
</organism>
<accession>A0A0P9MYL7</accession>
<comment type="caution">
    <text evidence="1">The sequence shown here is derived from an EMBL/GenBank/DDBJ whole genome shotgun (WGS) entry which is preliminary data.</text>
</comment>
<dbReference type="AlphaFoldDB" id="A0A0P9MYL7"/>